<dbReference type="Gene3D" id="3.40.630.30">
    <property type="match status" value="1"/>
</dbReference>
<evidence type="ECO:0000259" key="1">
    <source>
        <dbReference type="PROSITE" id="PS51186"/>
    </source>
</evidence>
<dbReference type="InterPro" id="IPR016181">
    <property type="entry name" value="Acyl_CoA_acyltransferase"/>
</dbReference>
<feature type="domain" description="N-acetyltransferase" evidence="1">
    <location>
        <begin position="28"/>
        <end position="162"/>
    </location>
</feature>
<dbReference type="RefSeq" id="WP_014444695.1">
    <property type="nucleotide sequence ID" value="NC_017093.1"/>
</dbReference>
<dbReference type="HOGENOM" id="CLU_098254_0_0_11"/>
<dbReference type="SUPFAM" id="SSF55729">
    <property type="entry name" value="Acyl-CoA N-acyltransferases (Nat)"/>
    <property type="match status" value="1"/>
</dbReference>
<dbReference type="EMBL" id="AP012319">
    <property type="protein sequence ID" value="BAL89805.1"/>
    <property type="molecule type" value="Genomic_DNA"/>
</dbReference>
<dbReference type="OrthoDB" id="275336at2"/>
<dbReference type="CDD" id="cd04301">
    <property type="entry name" value="NAT_SF"/>
    <property type="match status" value="1"/>
</dbReference>
<sequence>MTKVVTYVEMTSLDDLRPAAPVPGLALEPLDPASPLVIELQVRIGAPYGWKSASRTPEEWAAHLAAHPDRRYFAVTFEGEPAGMVACHQRPGDDVEIETFGLVPEFTGRRLGGYALTLGIRQAWSLTPGVKRVWLHTSTQDHPNALPNYHRRGFRTFATESR</sequence>
<keyword evidence="3" id="KW-1185">Reference proteome</keyword>
<evidence type="ECO:0000313" key="2">
    <source>
        <dbReference type="EMBL" id="BAL89805.1"/>
    </source>
</evidence>
<dbReference type="Proteomes" id="UP000007882">
    <property type="component" value="Chromosome"/>
</dbReference>
<dbReference type="STRING" id="512565.AMIS_45850"/>
<accession>I0H9W8</accession>
<organism evidence="2 3">
    <name type="scientific">Actinoplanes missouriensis (strain ATCC 14538 / DSM 43046 / CBS 188.64 / JCM 3121 / NBRC 102363 / NCIMB 12654 / NRRL B-3342 / UNCC 431)</name>
    <dbReference type="NCBI Taxonomy" id="512565"/>
    <lineage>
        <taxon>Bacteria</taxon>
        <taxon>Bacillati</taxon>
        <taxon>Actinomycetota</taxon>
        <taxon>Actinomycetes</taxon>
        <taxon>Micromonosporales</taxon>
        <taxon>Micromonosporaceae</taxon>
        <taxon>Actinoplanes</taxon>
    </lineage>
</organism>
<name>I0H9W8_ACTM4</name>
<dbReference type="PATRIC" id="fig|512565.3.peg.4570"/>
<dbReference type="InterPro" id="IPR000182">
    <property type="entry name" value="GNAT_dom"/>
</dbReference>
<proteinExistence type="predicted"/>
<dbReference type="PROSITE" id="PS51186">
    <property type="entry name" value="GNAT"/>
    <property type="match status" value="1"/>
</dbReference>
<protein>
    <submittedName>
        <fullName evidence="2">Putative GCN5-related N-acetyltransferase</fullName>
    </submittedName>
</protein>
<keyword evidence="2" id="KW-0808">Transferase</keyword>
<gene>
    <name evidence="2" type="ordered locus">AMIS_45850</name>
</gene>
<dbReference type="eggNOG" id="COG0454">
    <property type="taxonomic scope" value="Bacteria"/>
</dbReference>
<reference evidence="2 3" key="1">
    <citation type="submission" date="2012-02" db="EMBL/GenBank/DDBJ databases">
        <title>Complete genome sequence of Actinoplanes missouriensis 431 (= NBRC 102363).</title>
        <authorList>
            <person name="Ohnishi Y."/>
            <person name="Ishikawa J."/>
            <person name="Sekine M."/>
            <person name="Hosoyama A."/>
            <person name="Harada T."/>
            <person name="Narita H."/>
            <person name="Hata T."/>
            <person name="Konno Y."/>
            <person name="Tutikane K."/>
            <person name="Fujita N."/>
            <person name="Horinouchi S."/>
            <person name="Hayakawa M."/>
        </authorList>
    </citation>
    <scope>NUCLEOTIDE SEQUENCE [LARGE SCALE GENOMIC DNA]</scope>
    <source>
        <strain evidence="3">ATCC 14538 / DSM 43046 / CBS 188.64 / JCM 3121 / NBRC 102363 / NCIMB 12654 / NRRL B-3342 / UNCC 431</strain>
    </source>
</reference>
<dbReference type="KEGG" id="ams:AMIS_45850"/>
<dbReference type="GO" id="GO:0016747">
    <property type="term" value="F:acyltransferase activity, transferring groups other than amino-acyl groups"/>
    <property type="evidence" value="ECO:0007669"/>
    <property type="project" value="InterPro"/>
</dbReference>
<dbReference type="AlphaFoldDB" id="I0H9W8"/>
<evidence type="ECO:0000313" key="3">
    <source>
        <dbReference type="Proteomes" id="UP000007882"/>
    </source>
</evidence>
<dbReference type="Pfam" id="PF00583">
    <property type="entry name" value="Acetyltransf_1"/>
    <property type="match status" value="1"/>
</dbReference>